<name>A0A917R5Y0_9ACTN</name>
<dbReference type="RefSeq" id="WP_189164348.1">
    <property type="nucleotide sequence ID" value="NZ_BMNT01000020.1"/>
</dbReference>
<protein>
    <recommendedName>
        <fullName evidence="5">Secreted protein</fullName>
    </recommendedName>
</protein>
<reference evidence="3" key="2">
    <citation type="submission" date="2020-09" db="EMBL/GenBank/DDBJ databases">
        <authorList>
            <person name="Sun Q."/>
            <person name="Ohkuma M."/>
        </authorList>
    </citation>
    <scope>NUCLEOTIDE SEQUENCE</scope>
    <source>
        <strain evidence="3">JCM 13064</strain>
    </source>
</reference>
<comment type="caution">
    <text evidence="3">The sequence shown here is derived from an EMBL/GenBank/DDBJ whole genome shotgun (WGS) entry which is preliminary data.</text>
</comment>
<keyword evidence="4" id="KW-1185">Reference proteome</keyword>
<evidence type="ECO:0000313" key="4">
    <source>
        <dbReference type="Proteomes" id="UP000645217"/>
    </source>
</evidence>
<feature type="region of interest" description="Disordered" evidence="1">
    <location>
        <begin position="20"/>
        <end position="42"/>
    </location>
</feature>
<sequence>MKRVLLLALLVAGCGAGPAPVRSTATPVPPATADPLEATGSCPSPLQRVDRFRAQEAASGWELAWSAPGEGLNAGTAADGSLWAMHTPPGEDAKTGLMRWDGRAWTELPVMPGDSALWPYSVADARHVWVFADSVRFWDGATWQRRPSPLDQADGSVRAARGRWVIGTTASAYWNGTTWQLAPVPVESVSGMSGTDRSPWLLGVFFAREDEPVAEPVRWTGTA</sequence>
<feature type="signal peptide" evidence="2">
    <location>
        <begin position="1"/>
        <end position="19"/>
    </location>
</feature>
<reference evidence="3" key="1">
    <citation type="journal article" date="2014" name="Int. J. Syst. Evol. Microbiol.">
        <title>Complete genome sequence of Corynebacterium casei LMG S-19264T (=DSM 44701T), isolated from a smear-ripened cheese.</title>
        <authorList>
            <consortium name="US DOE Joint Genome Institute (JGI-PGF)"/>
            <person name="Walter F."/>
            <person name="Albersmeier A."/>
            <person name="Kalinowski J."/>
            <person name="Ruckert C."/>
        </authorList>
    </citation>
    <scope>NUCLEOTIDE SEQUENCE</scope>
    <source>
        <strain evidence="3">JCM 13064</strain>
    </source>
</reference>
<evidence type="ECO:0000313" key="3">
    <source>
        <dbReference type="EMBL" id="GGK91514.1"/>
    </source>
</evidence>
<evidence type="ECO:0000256" key="1">
    <source>
        <dbReference type="SAM" id="MobiDB-lite"/>
    </source>
</evidence>
<keyword evidence="2" id="KW-0732">Signal</keyword>
<gene>
    <name evidence="3" type="ORF">GCM10007964_37720</name>
</gene>
<dbReference type="AlphaFoldDB" id="A0A917R5Y0"/>
<proteinExistence type="predicted"/>
<organism evidence="3 4">
    <name type="scientific">Sphaerisporangium melleum</name>
    <dbReference type="NCBI Taxonomy" id="321316"/>
    <lineage>
        <taxon>Bacteria</taxon>
        <taxon>Bacillati</taxon>
        <taxon>Actinomycetota</taxon>
        <taxon>Actinomycetes</taxon>
        <taxon>Streptosporangiales</taxon>
        <taxon>Streptosporangiaceae</taxon>
        <taxon>Sphaerisporangium</taxon>
    </lineage>
</organism>
<evidence type="ECO:0000256" key="2">
    <source>
        <dbReference type="SAM" id="SignalP"/>
    </source>
</evidence>
<dbReference type="Proteomes" id="UP000645217">
    <property type="component" value="Unassembled WGS sequence"/>
</dbReference>
<feature type="chain" id="PRO_5038977597" description="Secreted protein" evidence="2">
    <location>
        <begin position="20"/>
        <end position="223"/>
    </location>
</feature>
<dbReference type="EMBL" id="BMNT01000020">
    <property type="protein sequence ID" value="GGK91514.1"/>
    <property type="molecule type" value="Genomic_DNA"/>
</dbReference>
<evidence type="ECO:0008006" key="5">
    <source>
        <dbReference type="Google" id="ProtNLM"/>
    </source>
</evidence>
<accession>A0A917R5Y0</accession>